<evidence type="ECO:0008006" key="4">
    <source>
        <dbReference type="Google" id="ProtNLM"/>
    </source>
</evidence>
<keyword evidence="3" id="KW-1185">Reference proteome</keyword>
<keyword evidence="1" id="KW-0732">Signal</keyword>
<protein>
    <recommendedName>
        <fullName evidence="4">Lipoprotein</fullName>
    </recommendedName>
</protein>
<evidence type="ECO:0000256" key="1">
    <source>
        <dbReference type="SAM" id="SignalP"/>
    </source>
</evidence>
<sequence>MNTKPIMKKQYITLLAATALTALSCSDSASDEFEEVNGEVEAQYITSTIVTSTADASDRTTLFLSYDANTRLTEVSNGEDTDYFIYEEGDLVNVTGENDNLDIEELYQSPYNAFEVGEVREYDTNGNPKRIAFYSEDYDPTTGATIDKEYMAVVTYDDAPNPYFHTLKAAGIIDVLDGVQLHLTMTPQASEVVKARALLFNNNPSQVVYFDENGEPLYDIKVDYTYNDLNYPTQATIKATNYEHNGAVDFYTASFSYLD</sequence>
<organism evidence="2 3">
    <name type="scientific">Leeuwenhoekiella blandensis (strain CECT 7118 / CCUG 51940 / KCTC 22103 / MED217)</name>
    <name type="common">Flavobacterium sp. (strain MED217)</name>
    <dbReference type="NCBI Taxonomy" id="398720"/>
    <lineage>
        <taxon>Bacteria</taxon>
        <taxon>Pseudomonadati</taxon>
        <taxon>Bacteroidota</taxon>
        <taxon>Flavobacteriia</taxon>
        <taxon>Flavobacteriales</taxon>
        <taxon>Flavobacteriaceae</taxon>
        <taxon>Leeuwenhoekiella</taxon>
    </lineage>
</organism>
<comment type="caution">
    <text evidence="2">The sequence shown here is derived from an EMBL/GenBank/DDBJ whole genome shotgun (WGS) entry which is preliminary data.</text>
</comment>
<dbReference type="PROSITE" id="PS51257">
    <property type="entry name" value="PROKAR_LIPOPROTEIN"/>
    <property type="match status" value="1"/>
</dbReference>
<reference evidence="2 3" key="1">
    <citation type="journal article" date="2007" name="Nature">
        <title>Light stimulates growth of proteorhodopsin-containing marine Flavobacteria.</title>
        <authorList>
            <person name="Gomez-Consarnau L."/>
            <person name="Gonzalez J.M."/>
            <person name="Coll-Llado M."/>
            <person name="Gourdon P."/>
            <person name="Pascher T."/>
            <person name="Neutze R."/>
            <person name="Pedros-Alio C."/>
            <person name="Pinhassi J."/>
        </authorList>
    </citation>
    <scope>NUCLEOTIDE SEQUENCE [LARGE SCALE GENOMIC DNA]</scope>
    <source>
        <strain evidence="2 3">MED217</strain>
    </source>
</reference>
<dbReference type="AlphaFoldDB" id="A3XPS9"/>
<feature type="signal peptide" evidence="1">
    <location>
        <begin position="1"/>
        <end position="29"/>
    </location>
</feature>
<dbReference type="eggNOG" id="ENOG502ZUPD">
    <property type="taxonomic scope" value="Bacteria"/>
</dbReference>
<feature type="chain" id="PRO_5002663840" description="Lipoprotein" evidence="1">
    <location>
        <begin position="30"/>
        <end position="259"/>
    </location>
</feature>
<accession>A3XPS9</accession>
<name>A3XPS9_LEEBM</name>
<dbReference type="HOGENOM" id="CLU_1092781_0_0_10"/>
<dbReference type="OrthoDB" id="1417299at2"/>
<dbReference type="RefSeq" id="WP_009780967.1">
    <property type="nucleotide sequence ID" value="NZ_CH672395.1"/>
</dbReference>
<dbReference type="EMBL" id="AANC01000008">
    <property type="protein sequence ID" value="EAQ48438.1"/>
    <property type="molecule type" value="Genomic_DNA"/>
</dbReference>
<gene>
    <name evidence="2" type="ORF">MED217_13064</name>
</gene>
<dbReference type="Proteomes" id="UP000001601">
    <property type="component" value="Unassembled WGS sequence"/>
</dbReference>
<evidence type="ECO:0000313" key="3">
    <source>
        <dbReference type="Proteomes" id="UP000001601"/>
    </source>
</evidence>
<proteinExistence type="predicted"/>
<evidence type="ECO:0000313" key="2">
    <source>
        <dbReference type="EMBL" id="EAQ48438.1"/>
    </source>
</evidence>